<feature type="region of interest" description="Disordered" evidence="1">
    <location>
        <begin position="28"/>
        <end position="47"/>
    </location>
</feature>
<dbReference type="Proteomes" id="UP000784294">
    <property type="component" value="Unassembled WGS sequence"/>
</dbReference>
<name>A0A3S4ZWM7_9PLAT</name>
<accession>A0A3S4ZWM7</accession>
<evidence type="ECO:0000256" key="1">
    <source>
        <dbReference type="SAM" id="MobiDB-lite"/>
    </source>
</evidence>
<comment type="caution">
    <text evidence="2">The sequence shown here is derived from an EMBL/GenBank/DDBJ whole genome shotgun (WGS) entry which is preliminary data.</text>
</comment>
<protein>
    <submittedName>
        <fullName evidence="2">Uncharacterized protein</fullName>
    </submittedName>
</protein>
<sequence>MDEMEEAKETLLRQKRVLQKELEDVQQQMTDVQRSRNEHISADLPLTTEPCSLGTLGYPTYEDVVVSPTKHLDTIQRFMT</sequence>
<evidence type="ECO:0000313" key="3">
    <source>
        <dbReference type="Proteomes" id="UP000784294"/>
    </source>
</evidence>
<evidence type="ECO:0000313" key="2">
    <source>
        <dbReference type="EMBL" id="VEL21690.1"/>
    </source>
</evidence>
<organism evidence="2 3">
    <name type="scientific">Protopolystoma xenopodis</name>
    <dbReference type="NCBI Taxonomy" id="117903"/>
    <lineage>
        <taxon>Eukaryota</taxon>
        <taxon>Metazoa</taxon>
        <taxon>Spiralia</taxon>
        <taxon>Lophotrochozoa</taxon>
        <taxon>Platyhelminthes</taxon>
        <taxon>Monogenea</taxon>
        <taxon>Polyopisthocotylea</taxon>
        <taxon>Polystomatidea</taxon>
        <taxon>Polystomatidae</taxon>
        <taxon>Protopolystoma</taxon>
    </lineage>
</organism>
<reference evidence="2" key="1">
    <citation type="submission" date="2018-11" db="EMBL/GenBank/DDBJ databases">
        <authorList>
            <consortium name="Pathogen Informatics"/>
        </authorList>
    </citation>
    <scope>NUCLEOTIDE SEQUENCE</scope>
</reference>
<gene>
    <name evidence="2" type="ORF">PXEA_LOCUS15130</name>
</gene>
<dbReference type="EMBL" id="CAAALY010052586">
    <property type="protein sequence ID" value="VEL21690.1"/>
    <property type="molecule type" value="Genomic_DNA"/>
</dbReference>
<proteinExistence type="predicted"/>
<keyword evidence="3" id="KW-1185">Reference proteome</keyword>
<dbReference type="AlphaFoldDB" id="A0A3S4ZWM7"/>